<reference evidence="2 3" key="1">
    <citation type="submission" date="2024-07" db="EMBL/GenBank/DDBJ databases">
        <authorList>
            <person name="Akdeniz Z."/>
        </authorList>
    </citation>
    <scope>NUCLEOTIDE SEQUENCE [LARGE SCALE GENOMIC DNA]</scope>
</reference>
<keyword evidence="1" id="KW-0732">Signal</keyword>
<evidence type="ECO:0000313" key="3">
    <source>
        <dbReference type="Proteomes" id="UP001642409"/>
    </source>
</evidence>
<feature type="chain" id="PRO_5045512248" evidence="1">
    <location>
        <begin position="26"/>
        <end position="148"/>
    </location>
</feature>
<gene>
    <name evidence="2" type="ORF">HINF_LOCUS63217</name>
</gene>
<protein>
    <submittedName>
        <fullName evidence="2">Hypothetical_protein</fullName>
    </submittedName>
</protein>
<comment type="caution">
    <text evidence="2">The sequence shown here is derived from an EMBL/GenBank/DDBJ whole genome shotgun (WGS) entry which is preliminary data.</text>
</comment>
<dbReference type="EMBL" id="CAXDID020000394">
    <property type="protein sequence ID" value="CAL6086545.1"/>
    <property type="molecule type" value="Genomic_DNA"/>
</dbReference>
<accession>A0ABP1LJX3</accession>
<evidence type="ECO:0000256" key="1">
    <source>
        <dbReference type="SAM" id="SignalP"/>
    </source>
</evidence>
<feature type="signal peptide" evidence="1">
    <location>
        <begin position="1"/>
        <end position="25"/>
    </location>
</feature>
<organism evidence="2 3">
    <name type="scientific">Hexamita inflata</name>
    <dbReference type="NCBI Taxonomy" id="28002"/>
    <lineage>
        <taxon>Eukaryota</taxon>
        <taxon>Metamonada</taxon>
        <taxon>Diplomonadida</taxon>
        <taxon>Hexamitidae</taxon>
        <taxon>Hexamitinae</taxon>
        <taxon>Hexamita</taxon>
    </lineage>
</organism>
<proteinExistence type="predicted"/>
<keyword evidence="3" id="KW-1185">Reference proteome</keyword>
<name>A0ABP1LJX3_9EUKA</name>
<sequence>MKHPTNLTFICACMVSSSCLHVGEAASYPALIPVVDGNINLTVASWPSSRHFDFTYACFRTSSVFLQVLIFFRSISQWSVDEFTFKELLYNSSYYSTQLKQYQSNIKFQNHFDCYVYSWNNLRIYSGCGYYSTVIQSRAIFNNSCQIY</sequence>
<dbReference type="PROSITE" id="PS51257">
    <property type="entry name" value="PROKAR_LIPOPROTEIN"/>
    <property type="match status" value="1"/>
</dbReference>
<evidence type="ECO:0000313" key="2">
    <source>
        <dbReference type="EMBL" id="CAL6086545.1"/>
    </source>
</evidence>
<dbReference type="Proteomes" id="UP001642409">
    <property type="component" value="Unassembled WGS sequence"/>
</dbReference>